<dbReference type="EMBL" id="CM056741">
    <property type="protein sequence ID" value="KAJ8683400.1"/>
    <property type="molecule type" value="Genomic_DNA"/>
</dbReference>
<proteinExistence type="predicted"/>
<gene>
    <name evidence="1" type="ORF">QAD02_019192</name>
</gene>
<evidence type="ECO:0000313" key="2">
    <source>
        <dbReference type="Proteomes" id="UP001239111"/>
    </source>
</evidence>
<organism evidence="1 2">
    <name type="scientific">Eretmocerus hayati</name>
    <dbReference type="NCBI Taxonomy" id="131215"/>
    <lineage>
        <taxon>Eukaryota</taxon>
        <taxon>Metazoa</taxon>
        <taxon>Ecdysozoa</taxon>
        <taxon>Arthropoda</taxon>
        <taxon>Hexapoda</taxon>
        <taxon>Insecta</taxon>
        <taxon>Pterygota</taxon>
        <taxon>Neoptera</taxon>
        <taxon>Endopterygota</taxon>
        <taxon>Hymenoptera</taxon>
        <taxon>Apocrita</taxon>
        <taxon>Proctotrupomorpha</taxon>
        <taxon>Chalcidoidea</taxon>
        <taxon>Aphelinidae</taxon>
        <taxon>Aphelininae</taxon>
        <taxon>Eretmocerus</taxon>
    </lineage>
</organism>
<evidence type="ECO:0000313" key="1">
    <source>
        <dbReference type="EMBL" id="KAJ8683400.1"/>
    </source>
</evidence>
<reference evidence="1" key="1">
    <citation type="submission" date="2023-04" db="EMBL/GenBank/DDBJ databases">
        <title>A chromosome-level genome assembly of the parasitoid wasp Eretmocerus hayati.</title>
        <authorList>
            <person name="Zhong Y."/>
            <person name="Liu S."/>
            <person name="Liu Y."/>
        </authorList>
    </citation>
    <scope>NUCLEOTIDE SEQUENCE</scope>
    <source>
        <strain evidence="1">ZJU_SS_LIU_2023</strain>
    </source>
</reference>
<comment type="caution">
    <text evidence="1">The sequence shown here is derived from an EMBL/GenBank/DDBJ whole genome shotgun (WGS) entry which is preliminary data.</text>
</comment>
<sequence length="383" mass="43577">VFGAHCFIGFGRLLKVPVVVMDSSSGYPWTSDFIGNDDNLAFVTSALLETFDRTKFLDRLHNFLSYYYNIYVFQSLTNEVQTDYMRKYLAPNMPNIRDLEKNVALTLVNSHHVMFGVRPVTASLKEVGGLHVGTDDATLPPDLQTWMDESSQGVVYFTFGSLVLIETLPRETILEIYKSLSKLAPIRVLMKIVKKEKLPPGLPKNVLTLPWIPQQAVLAHKNVRVFLTHGGLMGSQEALYYGIPMIGVPLFADQFRNIRSFEAKNMAIEIKVDELTSANLDRALDKVLNDPIYSKSAKYYSKLFKDNPMSSMETAIFWIEYVIRNGPIPLRSPALDLRWWQLSLLDVFAFLTFCLISLVVLSLLIIRFLLRLCFARSVKTKTQ</sequence>
<feature type="non-terminal residue" evidence="1">
    <location>
        <position position="1"/>
    </location>
</feature>
<keyword evidence="2" id="KW-1185">Reference proteome</keyword>
<protein>
    <submittedName>
        <fullName evidence="1">Uncharacterized protein</fullName>
    </submittedName>
</protein>
<dbReference type="Proteomes" id="UP001239111">
    <property type="component" value="Chromosome 1"/>
</dbReference>
<accession>A0ACC2PNN7</accession>
<name>A0ACC2PNN7_9HYME</name>